<reference evidence="2" key="2">
    <citation type="submission" date="2020-04" db="EMBL/GenBank/DDBJ databases">
        <authorList>
            <consortium name="NCBI Genome Project"/>
        </authorList>
    </citation>
    <scope>NUCLEOTIDE SEQUENCE</scope>
    <source>
        <strain evidence="2">CBS 342.82</strain>
    </source>
</reference>
<reference evidence="2" key="3">
    <citation type="submission" date="2025-08" db="UniProtKB">
        <authorList>
            <consortium name="RefSeq"/>
        </authorList>
    </citation>
    <scope>IDENTIFICATION</scope>
    <source>
        <strain evidence="2">CBS 342.82</strain>
    </source>
</reference>
<proteinExistence type="predicted"/>
<keyword evidence="1" id="KW-1185">Reference proteome</keyword>
<name>A0A6J3LTA6_9PEZI</name>
<protein>
    <submittedName>
        <fullName evidence="2">Uncharacterized protein</fullName>
    </submittedName>
</protein>
<dbReference type="Proteomes" id="UP000504637">
    <property type="component" value="Unplaced"/>
</dbReference>
<organism evidence="2">
    <name type="scientific">Dissoconium aciculare CBS 342.82</name>
    <dbReference type="NCBI Taxonomy" id="1314786"/>
    <lineage>
        <taxon>Eukaryota</taxon>
        <taxon>Fungi</taxon>
        <taxon>Dikarya</taxon>
        <taxon>Ascomycota</taxon>
        <taxon>Pezizomycotina</taxon>
        <taxon>Dothideomycetes</taxon>
        <taxon>Dothideomycetidae</taxon>
        <taxon>Mycosphaerellales</taxon>
        <taxon>Dissoconiaceae</taxon>
        <taxon>Dissoconium</taxon>
    </lineage>
</organism>
<dbReference type="GeneID" id="54363719"/>
<sequence length="59" mass="6971">MPSDYGHLHSFRVRWSCLKGFEEEVLSRYFTTQFLVPAMATYATCRENYHDPTEQAPRV</sequence>
<dbReference type="RefSeq" id="XP_033455550.1">
    <property type="nucleotide sequence ID" value="XM_033605919.1"/>
</dbReference>
<accession>A0A6J3LTA6</accession>
<evidence type="ECO:0000313" key="1">
    <source>
        <dbReference type="Proteomes" id="UP000504637"/>
    </source>
</evidence>
<dbReference type="AlphaFoldDB" id="A0A6J3LTA6"/>
<reference evidence="2" key="1">
    <citation type="submission" date="2020-01" db="EMBL/GenBank/DDBJ databases">
        <authorList>
            <consortium name="DOE Joint Genome Institute"/>
            <person name="Haridas S."/>
            <person name="Albert R."/>
            <person name="Binder M."/>
            <person name="Bloem J."/>
            <person name="Labutti K."/>
            <person name="Salamov A."/>
            <person name="Andreopoulos B."/>
            <person name="Baker S.E."/>
            <person name="Barry K."/>
            <person name="Bills G."/>
            <person name="Bluhm B.H."/>
            <person name="Cannon C."/>
            <person name="Castanera R."/>
            <person name="Culley D.E."/>
            <person name="Daum C."/>
            <person name="Ezra D."/>
            <person name="Gonzalez J.B."/>
            <person name="Henrissat B."/>
            <person name="Kuo A."/>
            <person name="Liang C."/>
            <person name="Lipzen A."/>
            <person name="Lutzoni F."/>
            <person name="Magnuson J."/>
            <person name="Mondo S."/>
            <person name="Nolan M."/>
            <person name="Ohm R."/>
            <person name="Pangilinan J."/>
            <person name="Park H.-J."/>
            <person name="Ramirez L."/>
            <person name="Alfaro M."/>
            <person name="Sun H."/>
            <person name="Tritt A."/>
            <person name="Yoshinaga Y."/>
            <person name="Zwiers L.-H."/>
            <person name="Turgeon B.G."/>
            <person name="Goodwin S.B."/>
            <person name="Spatafora J.W."/>
            <person name="Crous P.W."/>
            <person name="Grigoriev I.V."/>
        </authorList>
    </citation>
    <scope>NUCLEOTIDE SEQUENCE</scope>
    <source>
        <strain evidence="2">CBS 342.82</strain>
    </source>
</reference>
<gene>
    <name evidence="2" type="ORF">K489DRAFT_384704</name>
</gene>
<evidence type="ECO:0000313" key="2">
    <source>
        <dbReference type="RefSeq" id="XP_033455550.1"/>
    </source>
</evidence>